<protein>
    <submittedName>
        <fullName evidence="2">Uncharacterized protein</fullName>
    </submittedName>
</protein>
<feature type="transmembrane region" description="Helical" evidence="1">
    <location>
        <begin position="192"/>
        <end position="210"/>
    </location>
</feature>
<evidence type="ECO:0000313" key="2">
    <source>
        <dbReference type="EMBL" id="PKY40493.1"/>
    </source>
</evidence>
<keyword evidence="1" id="KW-0472">Membrane</keyword>
<dbReference type="GO" id="GO:0004190">
    <property type="term" value="F:aspartic-type endopeptidase activity"/>
    <property type="evidence" value="ECO:0007669"/>
    <property type="project" value="InterPro"/>
</dbReference>
<reference evidence="2 3" key="1">
    <citation type="submission" date="2015-10" db="EMBL/GenBank/DDBJ databases">
        <title>Genome analyses suggest a sexual origin of heterokaryosis in a supposedly ancient asexual fungus.</title>
        <authorList>
            <person name="Ropars J."/>
            <person name="Sedzielewska K."/>
            <person name="Noel J."/>
            <person name="Charron P."/>
            <person name="Farinelli L."/>
            <person name="Marton T."/>
            <person name="Kruger M."/>
            <person name="Pelin A."/>
            <person name="Brachmann A."/>
            <person name="Corradi N."/>
        </authorList>
    </citation>
    <scope>NUCLEOTIDE SEQUENCE [LARGE SCALE GENOMIC DNA]</scope>
    <source>
        <strain evidence="2 3">A4</strain>
    </source>
</reference>
<keyword evidence="1" id="KW-0812">Transmembrane</keyword>
<name>A0A2I1G1J9_9GLOM</name>
<dbReference type="GO" id="GO:0006508">
    <property type="term" value="P:proteolysis"/>
    <property type="evidence" value="ECO:0007669"/>
    <property type="project" value="InterPro"/>
</dbReference>
<keyword evidence="3" id="KW-1185">Reference proteome</keyword>
<dbReference type="VEuPathDB" id="FungiDB:RhiirA1_472618"/>
<dbReference type="VEuPathDB" id="FungiDB:RhiirFUN_001901"/>
<dbReference type="InterPro" id="IPR001969">
    <property type="entry name" value="Aspartic_peptidase_AS"/>
</dbReference>
<comment type="caution">
    <text evidence="2">The sequence shown here is derived from an EMBL/GenBank/DDBJ whole genome shotgun (WGS) entry which is preliminary data.</text>
</comment>
<accession>A0A2I1G1J9</accession>
<dbReference type="EMBL" id="LLXI01000103">
    <property type="protein sequence ID" value="PKY40493.1"/>
    <property type="molecule type" value="Genomic_DNA"/>
</dbReference>
<gene>
    <name evidence="2" type="ORF">RhiirA4_415906</name>
</gene>
<dbReference type="PROSITE" id="PS00141">
    <property type="entry name" value="ASP_PROTEASE"/>
    <property type="match status" value="1"/>
</dbReference>
<keyword evidence="1" id="KW-1133">Transmembrane helix</keyword>
<dbReference type="VEuPathDB" id="FungiDB:FUN_001948"/>
<organism evidence="2 3">
    <name type="scientific">Rhizophagus irregularis</name>
    <dbReference type="NCBI Taxonomy" id="588596"/>
    <lineage>
        <taxon>Eukaryota</taxon>
        <taxon>Fungi</taxon>
        <taxon>Fungi incertae sedis</taxon>
        <taxon>Mucoromycota</taxon>
        <taxon>Glomeromycotina</taxon>
        <taxon>Glomeromycetes</taxon>
        <taxon>Glomerales</taxon>
        <taxon>Glomeraceae</taxon>
        <taxon>Rhizophagus</taxon>
    </lineage>
</organism>
<sequence>MIQFENEYDPRLFDILLSDIDMKDIHVIIPRRLKINYLSDTLKEFNGDIYGIIFGPQLRLFCVTTVRRNDKIKIVTFLIDTGSSTTYISEEVLIAFGATMVDLVNDYINVKINSRATRVMMSRAHFKDVNVIGMSYFNANDIDAHIYSSKEIFHLHFNQEYEINQSRITHDLKRENVEEVELKRYNHEKKEWIRVSYLLILTLIGLYFLHKH</sequence>
<evidence type="ECO:0000256" key="1">
    <source>
        <dbReference type="SAM" id="Phobius"/>
    </source>
</evidence>
<dbReference type="Proteomes" id="UP000234323">
    <property type="component" value="Unassembled WGS sequence"/>
</dbReference>
<evidence type="ECO:0000313" key="3">
    <source>
        <dbReference type="Proteomes" id="UP000234323"/>
    </source>
</evidence>
<dbReference type="AlphaFoldDB" id="A0A2I1G1J9"/>
<proteinExistence type="predicted"/>